<dbReference type="AlphaFoldDB" id="A2EAP2"/>
<evidence type="ECO:0000313" key="1">
    <source>
        <dbReference type="EMBL" id="EAY10245.1"/>
    </source>
</evidence>
<sequence>MTSVPRFRNLNSGQTATINGAGRYRKTLSGLPDKRFRLNTETDIDNYAIQFKSRILNGINGFHISIAPELLNKADPNYGKDLSPKKIYPQEYALKEDMDRASILRILTPKLNNTTSILENYENKDIDEQPAINTKIECEKLNTDFVTLNFFENDEEQETHSRSIA</sequence>
<protein>
    <submittedName>
        <fullName evidence="1">Uncharacterized protein</fullName>
    </submittedName>
</protein>
<dbReference type="EMBL" id="DS113341">
    <property type="protein sequence ID" value="EAY10245.1"/>
    <property type="molecule type" value="Genomic_DNA"/>
</dbReference>
<reference evidence="1" key="1">
    <citation type="submission" date="2006-10" db="EMBL/GenBank/DDBJ databases">
        <authorList>
            <person name="Amadeo P."/>
            <person name="Zhao Q."/>
            <person name="Wortman J."/>
            <person name="Fraser-Liggett C."/>
            <person name="Carlton J."/>
        </authorList>
    </citation>
    <scope>NUCLEOTIDE SEQUENCE</scope>
    <source>
        <strain evidence="1">G3</strain>
    </source>
</reference>
<gene>
    <name evidence="1" type="ORF">TVAG_046670</name>
</gene>
<evidence type="ECO:0000313" key="2">
    <source>
        <dbReference type="Proteomes" id="UP000001542"/>
    </source>
</evidence>
<dbReference type="Proteomes" id="UP000001542">
    <property type="component" value="Unassembled WGS sequence"/>
</dbReference>
<proteinExistence type="predicted"/>
<keyword evidence="2" id="KW-1185">Reference proteome</keyword>
<dbReference type="VEuPathDB" id="TrichDB:TVAGG3_0958390"/>
<dbReference type="RefSeq" id="XP_001322468.1">
    <property type="nucleotide sequence ID" value="XM_001322433.1"/>
</dbReference>
<accession>A2EAP2</accession>
<reference evidence="1" key="2">
    <citation type="journal article" date="2007" name="Science">
        <title>Draft genome sequence of the sexually transmitted pathogen Trichomonas vaginalis.</title>
        <authorList>
            <person name="Carlton J.M."/>
            <person name="Hirt R.P."/>
            <person name="Silva J.C."/>
            <person name="Delcher A.L."/>
            <person name="Schatz M."/>
            <person name="Zhao Q."/>
            <person name="Wortman J.R."/>
            <person name="Bidwell S.L."/>
            <person name="Alsmark U.C.M."/>
            <person name="Besteiro S."/>
            <person name="Sicheritz-Ponten T."/>
            <person name="Noel C.J."/>
            <person name="Dacks J.B."/>
            <person name="Foster P.G."/>
            <person name="Simillion C."/>
            <person name="Van de Peer Y."/>
            <person name="Miranda-Saavedra D."/>
            <person name="Barton G.J."/>
            <person name="Westrop G.D."/>
            <person name="Mueller S."/>
            <person name="Dessi D."/>
            <person name="Fiori P.L."/>
            <person name="Ren Q."/>
            <person name="Paulsen I."/>
            <person name="Zhang H."/>
            <person name="Bastida-Corcuera F.D."/>
            <person name="Simoes-Barbosa A."/>
            <person name="Brown M.T."/>
            <person name="Hayes R.D."/>
            <person name="Mukherjee M."/>
            <person name="Okumura C.Y."/>
            <person name="Schneider R."/>
            <person name="Smith A.J."/>
            <person name="Vanacova S."/>
            <person name="Villalvazo M."/>
            <person name="Haas B.J."/>
            <person name="Pertea M."/>
            <person name="Feldblyum T.V."/>
            <person name="Utterback T.R."/>
            <person name="Shu C.L."/>
            <person name="Osoegawa K."/>
            <person name="de Jong P.J."/>
            <person name="Hrdy I."/>
            <person name="Horvathova L."/>
            <person name="Zubacova Z."/>
            <person name="Dolezal P."/>
            <person name="Malik S.B."/>
            <person name="Logsdon J.M. Jr."/>
            <person name="Henze K."/>
            <person name="Gupta A."/>
            <person name="Wang C.C."/>
            <person name="Dunne R.L."/>
            <person name="Upcroft J.A."/>
            <person name="Upcroft P."/>
            <person name="White O."/>
            <person name="Salzberg S.L."/>
            <person name="Tang P."/>
            <person name="Chiu C.-H."/>
            <person name="Lee Y.-S."/>
            <person name="Embley T.M."/>
            <person name="Coombs G.H."/>
            <person name="Mottram J.C."/>
            <person name="Tachezy J."/>
            <person name="Fraser-Liggett C.M."/>
            <person name="Johnson P.J."/>
        </authorList>
    </citation>
    <scope>NUCLEOTIDE SEQUENCE [LARGE SCALE GENOMIC DNA]</scope>
    <source>
        <strain evidence="1">G3</strain>
    </source>
</reference>
<dbReference type="InParanoid" id="A2EAP2"/>
<dbReference type="KEGG" id="tva:4768178"/>
<name>A2EAP2_TRIV3</name>
<organism evidence="1 2">
    <name type="scientific">Trichomonas vaginalis (strain ATCC PRA-98 / G3)</name>
    <dbReference type="NCBI Taxonomy" id="412133"/>
    <lineage>
        <taxon>Eukaryota</taxon>
        <taxon>Metamonada</taxon>
        <taxon>Parabasalia</taxon>
        <taxon>Trichomonadida</taxon>
        <taxon>Trichomonadidae</taxon>
        <taxon>Trichomonas</taxon>
    </lineage>
</organism>
<dbReference type="VEuPathDB" id="TrichDB:TVAG_046670"/>